<dbReference type="AlphaFoldDB" id="A0A0R2FDG7"/>
<dbReference type="EMBL" id="AYZM01000017">
    <property type="protein sequence ID" value="KRN26575.1"/>
    <property type="molecule type" value="Genomic_DNA"/>
</dbReference>
<reference evidence="4 5" key="1">
    <citation type="journal article" date="2015" name="Genome Announc.">
        <title>Expanding the biotechnology potential of lactobacilli through comparative genomics of 213 strains and associated genera.</title>
        <authorList>
            <person name="Sun Z."/>
            <person name="Harris H.M."/>
            <person name="McCann A."/>
            <person name="Guo C."/>
            <person name="Argimon S."/>
            <person name="Zhang W."/>
            <person name="Yang X."/>
            <person name="Jeffery I.B."/>
            <person name="Cooney J.C."/>
            <person name="Kagawa T.F."/>
            <person name="Liu W."/>
            <person name="Song Y."/>
            <person name="Salvetti E."/>
            <person name="Wrobel A."/>
            <person name="Rasinkangas P."/>
            <person name="Parkhill J."/>
            <person name="Rea M.C."/>
            <person name="O'Sullivan O."/>
            <person name="Ritari J."/>
            <person name="Douillard F.P."/>
            <person name="Paul Ross R."/>
            <person name="Yang R."/>
            <person name="Briner A.E."/>
            <person name="Felis G.E."/>
            <person name="de Vos W.M."/>
            <person name="Barrangou R."/>
            <person name="Klaenhammer T.R."/>
            <person name="Caufield P.W."/>
            <person name="Cui Y."/>
            <person name="Zhang H."/>
            <person name="O'Toole P.W."/>
        </authorList>
    </citation>
    <scope>NUCLEOTIDE SEQUENCE [LARGE SCALE GENOMIC DNA]</scope>
    <source>
        <strain evidence="4 5">DSM 23365</strain>
    </source>
</reference>
<evidence type="ECO:0000313" key="5">
    <source>
        <dbReference type="Proteomes" id="UP000051442"/>
    </source>
</evidence>
<keyword evidence="2" id="KW-0812">Transmembrane</keyword>
<gene>
    <name evidence="4" type="ORF">FD14_GL001143</name>
</gene>
<feature type="domain" description="HTH cro/C1-type" evidence="3">
    <location>
        <begin position="11"/>
        <end position="65"/>
    </location>
</feature>
<feature type="transmembrane region" description="Helical" evidence="2">
    <location>
        <begin position="107"/>
        <end position="127"/>
    </location>
</feature>
<dbReference type="InterPro" id="IPR001387">
    <property type="entry name" value="Cro/C1-type_HTH"/>
</dbReference>
<dbReference type="GO" id="GO:0003677">
    <property type="term" value="F:DNA binding"/>
    <property type="evidence" value="ECO:0007669"/>
    <property type="project" value="UniProtKB-KW"/>
</dbReference>
<feature type="transmembrane region" description="Helical" evidence="2">
    <location>
        <begin position="83"/>
        <end position="101"/>
    </location>
</feature>
<dbReference type="InterPro" id="IPR010982">
    <property type="entry name" value="Lambda_DNA-bd_dom_sf"/>
</dbReference>
<dbReference type="PANTHER" id="PTHR46558:SF15">
    <property type="entry name" value="HELIX-TURN-HELIX DOMAIN PROTEIN"/>
    <property type="match status" value="1"/>
</dbReference>
<dbReference type="STRING" id="1423804.FD14_GL001143"/>
<sequence>MINMMHIHQQIKHHRERLGLTQDMLAERLYVSRQTISNWETGRSYPDLENLLRLSILFDTSLDELVKGDVDVMKQELDTVRSNRLAVVMTVLLGLTAISAGPSIMILGWWGAVIPIALAAGATYAGIRVEQWKARHQLQTYSEIVAFQKQQTLTDDEKRQNWIKDRLVFVAAMSLFLLGGIGLTLLGFWLVK</sequence>
<dbReference type="Pfam" id="PF01381">
    <property type="entry name" value="HTH_3"/>
    <property type="match status" value="1"/>
</dbReference>
<keyword evidence="1" id="KW-0238">DNA-binding</keyword>
<name>A0A0R2FDG7_9LACO</name>
<dbReference type="PROSITE" id="PS50943">
    <property type="entry name" value="HTH_CROC1"/>
    <property type="match status" value="1"/>
</dbReference>
<dbReference type="PATRIC" id="fig|1423804.4.peg.1226"/>
<evidence type="ECO:0000259" key="3">
    <source>
        <dbReference type="PROSITE" id="PS50943"/>
    </source>
</evidence>
<dbReference type="PANTHER" id="PTHR46558">
    <property type="entry name" value="TRACRIPTIONAL REGULATORY PROTEIN-RELATED-RELATED"/>
    <property type="match status" value="1"/>
</dbReference>
<evidence type="ECO:0000256" key="2">
    <source>
        <dbReference type="SAM" id="Phobius"/>
    </source>
</evidence>
<keyword evidence="5" id="KW-1185">Reference proteome</keyword>
<protein>
    <submittedName>
        <fullName evidence="4">Transcriptional regulator</fullName>
    </submittedName>
</protein>
<evidence type="ECO:0000256" key="1">
    <source>
        <dbReference type="ARBA" id="ARBA00023125"/>
    </source>
</evidence>
<dbReference type="SUPFAM" id="SSF47413">
    <property type="entry name" value="lambda repressor-like DNA-binding domains"/>
    <property type="match status" value="1"/>
</dbReference>
<dbReference type="CDD" id="cd00093">
    <property type="entry name" value="HTH_XRE"/>
    <property type="match status" value="1"/>
</dbReference>
<evidence type="ECO:0000313" key="4">
    <source>
        <dbReference type="EMBL" id="KRN26575.1"/>
    </source>
</evidence>
<comment type="caution">
    <text evidence="4">The sequence shown here is derived from an EMBL/GenBank/DDBJ whole genome shotgun (WGS) entry which is preliminary data.</text>
</comment>
<dbReference type="Proteomes" id="UP000051442">
    <property type="component" value="Unassembled WGS sequence"/>
</dbReference>
<keyword evidence="2" id="KW-0472">Membrane</keyword>
<dbReference type="Gene3D" id="1.10.260.40">
    <property type="entry name" value="lambda repressor-like DNA-binding domains"/>
    <property type="match status" value="1"/>
</dbReference>
<dbReference type="SMART" id="SM00530">
    <property type="entry name" value="HTH_XRE"/>
    <property type="match status" value="1"/>
</dbReference>
<accession>A0A0R2FDG7</accession>
<organism evidence="4 5">
    <name type="scientific">Secundilactobacillus similis DSM 23365 = JCM 2765</name>
    <dbReference type="NCBI Taxonomy" id="1423804"/>
    <lineage>
        <taxon>Bacteria</taxon>
        <taxon>Bacillati</taxon>
        <taxon>Bacillota</taxon>
        <taxon>Bacilli</taxon>
        <taxon>Lactobacillales</taxon>
        <taxon>Lactobacillaceae</taxon>
        <taxon>Secundilactobacillus</taxon>
    </lineage>
</organism>
<proteinExistence type="predicted"/>
<feature type="transmembrane region" description="Helical" evidence="2">
    <location>
        <begin position="167"/>
        <end position="191"/>
    </location>
</feature>
<keyword evidence="2" id="KW-1133">Transmembrane helix</keyword>